<sequence>MNPTDWDTITRLVAWLDDHSSGDPEMGKVMRCLKIMEEGGEVAEALSGARSQNPRKGNSHTWEDVESELCDVIMTAMVALLTINPEGEKTWRRRLEAVAERSLSHT</sequence>
<evidence type="ECO:0000313" key="1">
    <source>
        <dbReference type="EMBL" id="GAA1263836.1"/>
    </source>
</evidence>
<evidence type="ECO:0000313" key="2">
    <source>
        <dbReference type="Proteomes" id="UP001500037"/>
    </source>
</evidence>
<gene>
    <name evidence="1" type="ORF">GCM10009665_61700</name>
</gene>
<reference evidence="1 2" key="1">
    <citation type="journal article" date="2019" name="Int. J. Syst. Evol. Microbiol.">
        <title>The Global Catalogue of Microorganisms (GCM) 10K type strain sequencing project: providing services to taxonomists for standard genome sequencing and annotation.</title>
        <authorList>
            <consortium name="The Broad Institute Genomics Platform"/>
            <consortium name="The Broad Institute Genome Sequencing Center for Infectious Disease"/>
            <person name="Wu L."/>
            <person name="Ma J."/>
        </authorList>
    </citation>
    <scope>NUCLEOTIDE SEQUENCE [LARGE SCALE GENOMIC DNA]</scope>
    <source>
        <strain evidence="1 2">JCM 13004</strain>
    </source>
</reference>
<comment type="caution">
    <text evidence="1">The sequence shown here is derived from an EMBL/GenBank/DDBJ whole genome shotgun (WGS) entry which is preliminary data.</text>
</comment>
<protein>
    <submittedName>
        <fullName evidence="1">MazG-like family protein</fullName>
    </submittedName>
</protein>
<accession>A0ABN1WTN9</accession>
<dbReference type="SUPFAM" id="SSF101386">
    <property type="entry name" value="all-alpha NTP pyrophosphatases"/>
    <property type="match status" value="1"/>
</dbReference>
<dbReference type="EMBL" id="BAAALF010000160">
    <property type="protein sequence ID" value="GAA1263836.1"/>
    <property type="molecule type" value="Genomic_DNA"/>
</dbReference>
<dbReference type="InterPro" id="IPR044548">
    <property type="entry name" value="AF0060_NTP-PPase_MazG-like"/>
</dbReference>
<dbReference type="Gene3D" id="1.10.287.1080">
    <property type="entry name" value="MazG-like"/>
    <property type="match status" value="1"/>
</dbReference>
<name>A0ABN1WTN9_9ACTN</name>
<dbReference type="Proteomes" id="UP001500037">
    <property type="component" value="Unassembled WGS sequence"/>
</dbReference>
<dbReference type="CDD" id="cd11533">
    <property type="entry name" value="NTP-PPase_Af0060_like"/>
    <property type="match status" value="1"/>
</dbReference>
<proteinExistence type="predicted"/>
<dbReference type="RefSeq" id="WP_344445379.1">
    <property type="nucleotide sequence ID" value="NZ_BAAALF010000160.1"/>
</dbReference>
<organism evidence="1 2">
    <name type="scientific">Kitasatospora nipponensis</name>
    <dbReference type="NCBI Taxonomy" id="258049"/>
    <lineage>
        <taxon>Bacteria</taxon>
        <taxon>Bacillati</taxon>
        <taxon>Actinomycetota</taxon>
        <taxon>Actinomycetes</taxon>
        <taxon>Kitasatosporales</taxon>
        <taxon>Streptomycetaceae</taxon>
        <taxon>Kitasatospora</taxon>
    </lineage>
</organism>
<keyword evidence="2" id="KW-1185">Reference proteome</keyword>